<evidence type="ECO:0000256" key="7">
    <source>
        <dbReference type="SAM" id="MobiDB-lite"/>
    </source>
</evidence>
<dbReference type="OrthoDB" id="2365600at2759"/>
<keyword evidence="2" id="KW-0645">Protease</keyword>
<dbReference type="Gene3D" id="3.40.390.10">
    <property type="entry name" value="Collagenase (Catalytic Domain)"/>
    <property type="match status" value="1"/>
</dbReference>
<dbReference type="CDD" id="cd11375">
    <property type="entry name" value="Peptidase_M54"/>
    <property type="match status" value="1"/>
</dbReference>
<feature type="region of interest" description="Disordered" evidence="7">
    <location>
        <begin position="168"/>
        <end position="212"/>
    </location>
</feature>
<feature type="compositionally biased region" description="Basic and acidic residues" evidence="7">
    <location>
        <begin position="186"/>
        <end position="195"/>
    </location>
</feature>
<keyword evidence="6" id="KW-0482">Metalloprotease</keyword>
<evidence type="ECO:0000256" key="2">
    <source>
        <dbReference type="ARBA" id="ARBA00022670"/>
    </source>
</evidence>
<dbReference type="EMBL" id="KZ678419">
    <property type="protein sequence ID" value="PSR90448.1"/>
    <property type="molecule type" value="Genomic_DNA"/>
</dbReference>
<keyword evidence="5" id="KW-0862">Zinc</keyword>
<comment type="cofactor">
    <cofactor evidence="1">
        <name>Zn(2+)</name>
        <dbReference type="ChEBI" id="CHEBI:29105"/>
    </cofactor>
</comment>
<organism evidence="8 9">
    <name type="scientific">Coniella lustricola</name>
    <dbReference type="NCBI Taxonomy" id="2025994"/>
    <lineage>
        <taxon>Eukaryota</taxon>
        <taxon>Fungi</taxon>
        <taxon>Dikarya</taxon>
        <taxon>Ascomycota</taxon>
        <taxon>Pezizomycotina</taxon>
        <taxon>Sordariomycetes</taxon>
        <taxon>Sordariomycetidae</taxon>
        <taxon>Diaporthales</taxon>
        <taxon>Schizoparmaceae</taxon>
        <taxon>Coniella</taxon>
    </lineage>
</organism>
<gene>
    <name evidence="8" type="ORF">BD289DRAFT_430847</name>
</gene>
<dbReference type="GO" id="GO:0008237">
    <property type="term" value="F:metallopeptidase activity"/>
    <property type="evidence" value="ECO:0007669"/>
    <property type="project" value="UniProtKB-KW"/>
</dbReference>
<protein>
    <submittedName>
        <fullName evidence="8">Uncharacterized protein</fullName>
    </submittedName>
</protein>
<evidence type="ECO:0000256" key="5">
    <source>
        <dbReference type="ARBA" id="ARBA00022833"/>
    </source>
</evidence>
<dbReference type="PANTHER" id="PTHR15910:SF1">
    <property type="entry name" value="ARCHAEMETZINCIN-2"/>
    <property type="match status" value="1"/>
</dbReference>
<proteinExistence type="predicted"/>
<dbReference type="PANTHER" id="PTHR15910">
    <property type="entry name" value="ARCHAEMETZINCIN"/>
    <property type="match status" value="1"/>
</dbReference>
<evidence type="ECO:0000256" key="4">
    <source>
        <dbReference type="ARBA" id="ARBA00022801"/>
    </source>
</evidence>
<evidence type="ECO:0000313" key="8">
    <source>
        <dbReference type="EMBL" id="PSR90448.1"/>
    </source>
</evidence>
<name>A0A2T3ABF3_9PEZI</name>
<dbReference type="Proteomes" id="UP000241462">
    <property type="component" value="Unassembled WGS sequence"/>
</dbReference>
<dbReference type="InterPro" id="IPR024079">
    <property type="entry name" value="MetalloPept_cat_dom_sf"/>
</dbReference>
<accession>A0A2T3ABF3</accession>
<dbReference type="InterPro" id="IPR012962">
    <property type="entry name" value="Pept_M54_archaemetzincn"/>
</dbReference>
<evidence type="ECO:0000313" key="9">
    <source>
        <dbReference type="Proteomes" id="UP000241462"/>
    </source>
</evidence>
<dbReference type="GO" id="GO:0046872">
    <property type="term" value="F:metal ion binding"/>
    <property type="evidence" value="ECO:0007669"/>
    <property type="project" value="UniProtKB-KW"/>
</dbReference>
<evidence type="ECO:0000256" key="6">
    <source>
        <dbReference type="ARBA" id="ARBA00023049"/>
    </source>
</evidence>
<evidence type="ECO:0000256" key="3">
    <source>
        <dbReference type="ARBA" id="ARBA00022723"/>
    </source>
</evidence>
<reference evidence="8 9" key="1">
    <citation type="journal article" date="2018" name="Mycol. Prog.">
        <title>Coniella lustricola, a new species from submerged detritus.</title>
        <authorList>
            <person name="Raudabaugh D.B."/>
            <person name="Iturriaga T."/>
            <person name="Carver A."/>
            <person name="Mondo S."/>
            <person name="Pangilinan J."/>
            <person name="Lipzen A."/>
            <person name="He G."/>
            <person name="Amirebrahimi M."/>
            <person name="Grigoriev I.V."/>
            <person name="Miller A.N."/>
        </authorList>
    </citation>
    <scope>NUCLEOTIDE SEQUENCE [LARGE SCALE GENOMIC DNA]</scope>
    <source>
        <strain evidence="8 9">B22-T-1</strain>
    </source>
</reference>
<dbReference type="AlphaFoldDB" id="A0A2T3ABF3"/>
<keyword evidence="4" id="KW-0378">Hydrolase</keyword>
<dbReference type="InParanoid" id="A0A2T3ABF3"/>
<keyword evidence="3" id="KW-0479">Metal-binding</keyword>
<dbReference type="GO" id="GO:0006508">
    <property type="term" value="P:proteolysis"/>
    <property type="evidence" value="ECO:0007669"/>
    <property type="project" value="UniProtKB-KW"/>
</dbReference>
<sequence>MQPEKRPPRFEGVLENLGAFYHGLAIKLYTPALCFESCESTKRKGASTPYTVALKEGPTDSLTGIRPRPSLEGIFLHQLNLSDLLDFAIQILPKDAYALLLAVDQDLYDDEEDEFCRDRAYGGSHVAVVSSAPYNPLFYGHESVDVRHIWLASHCAAYVESQSQVADISGAAPSRGRKRLRNPESTSREDERRETSSGSSIHQGHHCDHYHRSHHHPRAMSLLSSAHGLPRAHCFCMDHCLYYACCMQGTASVAEDCRQPPYVCPHGARNYCARPSRPTVRISIEDSICVGRTRSWEWFASSGSAWVHLLDSRLGQARGCAQGCCNKCQPCM</sequence>
<evidence type="ECO:0000256" key="1">
    <source>
        <dbReference type="ARBA" id="ARBA00001947"/>
    </source>
</evidence>
<keyword evidence="9" id="KW-1185">Reference proteome</keyword>